<evidence type="ECO:0000313" key="1">
    <source>
        <dbReference type="EMBL" id="CAG8845658.1"/>
    </source>
</evidence>
<comment type="caution">
    <text evidence="1">The sequence shown here is derived from an EMBL/GenBank/DDBJ whole genome shotgun (WGS) entry which is preliminary data.</text>
</comment>
<keyword evidence="2" id="KW-1185">Reference proteome</keyword>
<reference evidence="1" key="1">
    <citation type="submission" date="2021-06" db="EMBL/GenBank/DDBJ databases">
        <authorList>
            <person name="Kallberg Y."/>
            <person name="Tangrot J."/>
            <person name="Rosling A."/>
        </authorList>
    </citation>
    <scope>NUCLEOTIDE SEQUENCE</scope>
    <source>
        <strain evidence="1">MA461A</strain>
    </source>
</reference>
<gene>
    <name evidence="1" type="ORF">RPERSI_LOCUS33763</name>
</gene>
<evidence type="ECO:0000313" key="2">
    <source>
        <dbReference type="Proteomes" id="UP000789920"/>
    </source>
</evidence>
<name>A0ACA9SR97_9GLOM</name>
<feature type="non-terminal residue" evidence="1">
    <location>
        <position position="1"/>
    </location>
</feature>
<dbReference type="EMBL" id="CAJVQC010147795">
    <property type="protein sequence ID" value="CAG8845658.1"/>
    <property type="molecule type" value="Genomic_DNA"/>
</dbReference>
<accession>A0ACA9SR97</accession>
<sequence>ISTKMNNFEDNLIFNFKRVPDIKDIRINIEEKEKNNDPVSKNEKESNEPIPEDAEESNELVLEDKNNLDNEYHENDKTNYINI</sequence>
<proteinExistence type="predicted"/>
<protein>
    <submittedName>
        <fullName evidence="1">12157_t:CDS:1</fullName>
    </submittedName>
</protein>
<organism evidence="1 2">
    <name type="scientific">Racocetra persica</name>
    <dbReference type="NCBI Taxonomy" id="160502"/>
    <lineage>
        <taxon>Eukaryota</taxon>
        <taxon>Fungi</taxon>
        <taxon>Fungi incertae sedis</taxon>
        <taxon>Mucoromycota</taxon>
        <taxon>Glomeromycotina</taxon>
        <taxon>Glomeromycetes</taxon>
        <taxon>Diversisporales</taxon>
        <taxon>Gigasporaceae</taxon>
        <taxon>Racocetra</taxon>
    </lineage>
</organism>
<dbReference type="Proteomes" id="UP000789920">
    <property type="component" value="Unassembled WGS sequence"/>
</dbReference>